<dbReference type="InterPro" id="IPR049069">
    <property type="entry name" value="MRB1590-like_C"/>
</dbReference>
<dbReference type="InterPro" id="IPR046833">
    <property type="entry name" value="ABC_N"/>
</dbReference>
<reference evidence="4 5" key="1">
    <citation type="submission" date="2016-10" db="EMBL/GenBank/DDBJ databases">
        <authorList>
            <person name="de Groot N.N."/>
        </authorList>
    </citation>
    <scope>NUCLEOTIDE SEQUENCE [LARGE SCALE GENOMIC DNA]</scope>
    <source>
        <strain evidence="4 5">DSM 5522</strain>
    </source>
</reference>
<dbReference type="Pfam" id="PF21117">
    <property type="entry name" value="MRB1590_C"/>
    <property type="match status" value="1"/>
</dbReference>
<dbReference type="InterPro" id="IPR019195">
    <property type="entry name" value="ABC_ATPase_put"/>
</dbReference>
<dbReference type="Pfam" id="PF20446">
    <property type="entry name" value="ABC_N"/>
    <property type="match status" value="1"/>
</dbReference>
<evidence type="ECO:0000313" key="5">
    <source>
        <dbReference type="Proteomes" id="UP000198838"/>
    </source>
</evidence>
<dbReference type="EMBL" id="FOJY01000008">
    <property type="protein sequence ID" value="SFB06537.1"/>
    <property type="molecule type" value="Genomic_DNA"/>
</dbReference>
<protein>
    <submittedName>
        <fullName evidence="4">Predicted ATPase of the ABC class</fullName>
    </submittedName>
</protein>
<dbReference type="InterPro" id="IPR027417">
    <property type="entry name" value="P-loop_NTPase"/>
</dbReference>
<evidence type="ECO:0000259" key="3">
    <source>
        <dbReference type="Pfam" id="PF21117"/>
    </source>
</evidence>
<feature type="domain" description="ATPase of the ABC class N-terminal" evidence="2">
    <location>
        <begin position="5"/>
        <end position="163"/>
    </location>
</feature>
<dbReference type="RefSeq" id="WP_092872021.1">
    <property type="nucleotide sequence ID" value="NZ_FOJY01000008.1"/>
</dbReference>
<dbReference type="SUPFAM" id="SSF52540">
    <property type="entry name" value="P-loop containing nucleoside triphosphate hydrolases"/>
    <property type="match status" value="1"/>
</dbReference>
<gene>
    <name evidence="4" type="ORF">SAMN05216249_10850</name>
</gene>
<evidence type="ECO:0000259" key="2">
    <source>
        <dbReference type="Pfam" id="PF20446"/>
    </source>
</evidence>
<dbReference type="InterPro" id="IPR046834">
    <property type="entry name" value="ABC_ATPase_C"/>
</dbReference>
<feature type="domain" description="ATPase of the ABC class C-terminal" evidence="1">
    <location>
        <begin position="169"/>
        <end position="436"/>
    </location>
</feature>
<dbReference type="OrthoDB" id="9809999at2"/>
<accession>A0A1I0Y0Y2</accession>
<dbReference type="AlphaFoldDB" id="A0A1I0Y0Y2"/>
<evidence type="ECO:0000259" key="1">
    <source>
        <dbReference type="Pfam" id="PF09818"/>
    </source>
</evidence>
<dbReference type="PANTHER" id="PTHR38149:SF1">
    <property type="entry name" value="ATPASE"/>
    <property type="match status" value="1"/>
</dbReference>
<dbReference type="Proteomes" id="UP000198838">
    <property type="component" value="Unassembled WGS sequence"/>
</dbReference>
<name>A0A1I0Y0Y2_9FIRM</name>
<dbReference type="PANTHER" id="PTHR38149">
    <property type="entry name" value="ATPASE"/>
    <property type="match status" value="1"/>
</dbReference>
<organism evidence="4 5">
    <name type="scientific">Acetitomaculum ruminis DSM 5522</name>
    <dbReference type="NCBI Taxonomy" id="1120918"/>
    <lineage>
        <taxon>Bacteria</taxon>
        <taxon>Bacillati</taxon>
        <taxon>Bacillota</taxon>
        <taxon>Clostridia</taxon>
        <taxon>Lachnospirales</taxon>
        <taxon>Lachnospiraceae</taxon>
        <taxon>Acetitomaculum</taxon>
    </lineage>
</organism>
<evidence type="ECO:0000313" key="4">
    <source>
        <dbReference type="EMBL" id="SFB06537.1"/>
    </source>
</evidence>
<sequence length="556" mass="62081">MKSSDELKNALLKMDKKSYKLYKSLEGMWNFRDFILCIDHVQADPFATPSRVRLIIDNKNNFPDSYFENKVRKIALEDFLLRRLHKFLKENSTSRRGSGKSGLVGACPVKQEVLERIAVIINKKQIEARLEVGFPAFGRSIAAKEFEPVLFNLFPKLEKEVFLYENTPKDKLEESIFLADDQNYIREELEKRNLLAFVADGSILPRESGVSNKPMKNAIPFKSPKSLEVTLNLPHMGQLTGMGIKPGITTIAGGGYHGKSTLLKALESGIYNHIKGDGREYVITRKNAVKLRAEEGRPVNKVDISMFINNLPFDTDTSNFSTQNASGSTSQAANTVEAAACGSDLFLIDEDTSATNFMVRDSIMASLVPKENEPITPFLSCMRSLYEDLGISSILVIGSCGSYLPLSDTVIQMDNYKAIDLTKKAMEISKEINNLIENKKVSLGNIFKNSVTRKHIEKAKVHDIHTLSLDKNDIDLRSIEQICDSGQTAALAYIMQYALSKVADGKKNPLQIAKEVMEIIENKGFSAVVPKNYPAGSPVMVRLIEIVECLSRYRAN</sequence>
<proteinExistence type="predicted"/>
<keyword evidence="5" id="KW-1185">Reference proteome</keyword>
<feature type="domain" description="MRB1590-like C-terminal" evidence="3">
    <location>
        <begin position="458"/>
        <end position="555"/>
    </location>
</feature>
<dbReference type="Pfam" id="PF09818">
    <property type="entry name" value="ABC_ATPase"/>
    <property type="match status" value="1"/>
</dbReference>